<sequence>MDYTYNPNNEMNILARVFNTAVFSNNSAFDITPFDLGEEQMSVEMEDEVVKRLPTAMQTVASVNIFLPITIKIPILKTSPAYKTWLNARMQNPILGECTLKDDAGYQYVIKQVTLDFNVIDLVTSAEFTIKGNFYVNQDLIKIPIKK</sequence>
<reference evidence="1 2" key="1">
    <citation type="submission" date="2020-05" db="EMBL/GenBank/DDBJ databases">
        <title>Proteome, Transcriptome, Methylome of different strains of Helicobacter pylori.</title>
        <authorList>
            <person name="Butenko I."/>
            <person name="Fedorov D."/>
            <person name="Babenko V."/>
            <person name="Manolov A."/>
            <person name="Boldyreva D."/>
            <person name="Klimina K."/>
            <person name="Veselovski V."/>
            <person name="Malahova M."/>
            <person name="Semashko T."/>
            <person name="Semenov I."/>
            <person name="Govorun V."/>
        </authorList>
    </citation>
    <scope>NUCLEOTIDE SEQUENCE [LARGE SCALE GENOMIC DNA]</scope>
    <source>
        <strain evidence="1 2">HPY</strain>
    </source>
</reference>
<dbReference type="AlphaFoldDB" id="A0AAE7AQP5"/>
<accession>A0AAE7AQP5</accession>
<dbReference type="EMBL" id="CP053396">
    <property type="protein sequence ID" value="QJW43599.1"/>
    <property type="molecule type" value="Genomic_DNA"/>
</dbReference>
<protein>
    <submittedName>
        <fullName evidence="1">Uncharacterized protein</fullName>
    </submittedName>
</protein>
<evidence type="ECO:0000313" key="1">
    <source>
        <dbReference type="EMBL" id="QJW43599.1"/>
    </source>
</evidence>
<organism evidence="1 2">
    <name type="scientific">Helicobacter pylori</name>
    <name type="common">Campylobacter pylori</name>
    <dbReference type="NCBI Taxonomy" id="210"/>
    <lineage>
        <taxon>Bacteria</taxon>
        <taxon>Pseudomonadati</taxon>
        <taxon>Campylobacterota</taxon>
        <taxon>Epsilonproteobacteria</taxon>
        <taxon>Campylobacterales</taxon>
        <taxon>Helicobacteraceae</taxon>
        <taxon>Helicobacter</taxon>
    </lineage>
</organism>
<gene>
    <name evidence="1" type="ORF">HK440_04005</name>
</gene>
<dbReference type="Proteomes" id="UP000502945">
    <property type="component" value="Chromosome"/>
</dbReference>
<dbReference type="RefSeq" id="WP_001916489.1">
    <property type="nucleotide sequence ID" value="NZ_CP053392.1"/>
</dbReference>
<evidence type="ECO:0000313" key="2">
    <source>
        <dbReference type="Proteomes" id="UP000502945"/>
    </source>
</evidence>
<proteinExistence type="predicted"/>
<name>A0AAE7AQP5_HELPX</name>